<feature type="region of interest" description="Disordered" evidence="1">
    <location>
        <begin position="1"/>
        <end position="135"/>
    </location>
</feature>
<dbReference type="EnsemblPlants" id="Kaladp0053s0074.1.v1.1">
    <property type="protein sequence ID" value="Kaladp0053s0074.1.v1.1"/>
    <property type="gene ID" value="Kaladp0053s0074.v1.1"/>
</dbReference>
<evidence type="ECO:0000313" key="3">
    <source>
        <dbReference type="Proteomes" id="UP000594263"/>
    </source>
</evidence>
<name>A0A7N0U3H1_KALFE</name>
<dbReference type="PANTHER" id="PTHR37187:SF7">
    <property type="entry name" value="EXPRESSED PROTEIN"/>
    <property type="match status" value="1"/>
</dbReference>
<feature type="compositionally biased region" description="Polar residues" evidence="1">
    <location>
        <begin position="37"/>
        <end position="54"/>
    </location>
</feature>
<protein>
    <submittedName>
        <fullName evidence="2">Uncharacterized protein</fullName>
    </submittedName>
</protein>
<feature type="compositionally biased region" description="Basic and acidic residues" evidence="1">
    <location>
        <begin position="206"/>
        <end position="215"/>
    </location>
</feature>
<organism evidence="2 3">
    <name type="scientific">Kalanchoe fedtschenkoi</name>
    <name type="common">Lavender scallops</name>
    <name type="synonym">South American air plant</name>
    <dbReference type="NCBI Taxonomy" id="63787"/>
    <lineage>
        <taxon>Eukaryota</taxon>
        <taxon>Viridiplantae</taxon>
        <taxon>Streptophyta</taxon>
        <taxon>Embryophyta</taxon>
        <taxon>Tracheophyta</taxon>
        <taxon>Spermatophyta</taxon>
        <taxon>Magnoliopsida</taxon>
        <taxon>eudicotyledons</taxon>
        <taxon>Gunneridae</taxon>
        <taxon>Pentapetalae</taxon>
        <taxon>Saxifragales</taxon>
        <taxon>Crassulaceae</taxon>
        <taxon>Kalanchoe</taxon>
    </lineage>
</organism>
<dbReference type="PANTHER" id="PTHR37187">
    <property type="entry name" value="EXPRESSED PROTEIN"/>
    <property type="match status" value="1"/>
</dbReference>
<feature type="compositionally biased region" description="Polar residues" evidence="1">
    <location>
        <begin position="91"/>
        <end position="103"/>
    </location>
</feature>
<keyword evidence="3" id="KW-1185">Reference proteome</keyword>
<accession>A0A7N0U3H1</accession>
<dbReference type="Gramene" id="Kaladp0053s0074.1.v1.1">
    <property type="protein sequence ID" value="Kaladp0053s0074.1.v1.1"/>
    <property type="gene ID" value="Kaladp0053s0074.v1.1"/>
</dbReference>
<dbReference type="Proteomes" id="UP000594263">
    <property type="component" value="Unplaced"/>
</dbReference>
<feature type="compositionally biased region" description="Polar residues" evidence="1">
    <location>
        <begin position="231"/>
        <end position="245"/>
    </location>
</feature>
<evidence type="ECO:0000256" key="1">
    <source>
        <dbReference type="SAM" id="MobiDB-lite"/>
    </source>
</evidence>
<feature type="region of interest" description="Disordered" evidence="1">
    <location>
        <begin position="191"/>
        <end position="245"/>
    </location>
</feature>
<feature type="compositionally biased region" description="Basic residues" evidence="1">
    <location>
        <begin position="1"/>
        <end position="16"/>
    </location>
</feature>
<evidence type="ECO:0000313" key="2">
    <source>
        <dbReference type="EnsemblPlants" id="Kaladp0053s0074.1.v1.1"/>
    </source>
</evidence>
<sequence length="282" mass="29472">MPSGTKRRKAAKKKREKTQTAISNGNGGVKVVESDGGENSSPASQDFEPQQNPFTKYEEKQPSVGNGKIEDGSLRDSNGNGKTVDLVAEAESQNGGKASSLSDSDGDGEVVEIAGEAESQNGGKAGVVGVEDSNGKLTAEPEINIVAETEAFGEEVVQAEDSAPVARVAGSNKAAVKKAVQVQVQVRAPLSLPAEKLVGPAPAEPNSKKHEEKLHPSNAFSDSEEPGAEWLTSSNNKLGQPSEETVQIDHLQPLLRTVPRQADKTSWTGCCGLLELFTGSSG</sequence>
<dbReference type="AlphaFoldDB" id="A0A7N0U3H1"/>
<reference evidence="2" key="1">
    <citation type="submission" date="2021-01" db="UniProtKB">
        <authorList>
            <consortium name="EnsemblPlants"/>
        </authorList>
    </citation>
    <scope>IDENTIFICATION</scope>
</reference>
<proteinExistence type="predicted"/>